<dbReference type="CDD" id="cd00592">
    <property type="entry name" value="HTH_MerR-like"/>
    <property type="match status" value="1"/>
</dbReference>
<feature type="domain" description="HTH merR-type" evidence="1">
    <location>
        <begin position="50"/>
        <end position="86"/>
    </location>
</feature>
<dbReference type="EMBL" id="JAHLPM010000016">
    <property type="protein sequence ID" value="MBU5439579.1"/>
    <property type="molecule type" value="Genomic_DNA"/>
</dbReference>
<accession>A0ABS6E9Z2</accession>
<dbReference type="GO" id="GO:0003677">
    <property type="term" value="F:DNA binding"/>
    <property type="evidence" value="ECO:0007669"/>
    <property type="project" value="UniProtKB-KW"/>
</dbReference>
<proteinExistence type="predicted"/>
<evidence type="ECO:0000259" key="1">
    <source>
        <dbReference type="PROSITE" id="PS50937"/>
    </source>
</evidence>
<organism evidence="2 3">
    <name type="scientific">Tissierella simiarum</name>
    <dbReference type="NCBI Taxonomy" id="2841534"/>
    <lineage>
        <taxon>Bacteria</taxon>
        <taxon>Bacillati</taxon>
        <taxon>Bacillota</taxon>
        <taxon>Tissierellia</taxon>
        <taxon>Tissierellales</taxon>
        <taxon>Tissierellaceae</taxon>
        <taxon>Tissierella</taxon>
    </lineage>
</organism>
<dbReference type="Pfam" id="PF13411">
    <property type="entry name" value="MerR_1"/>
    <property type="match status" value="1"/>
</dbReference>
<evidence type="ECO:0000313" key="3">
    <source>
        <dbReference type="Proteomes" id="UP000749471"/>
    </source>
</evidence>
<evidence type="ECO:0000313" key="2">
    <source>
        <dbReference type="EMBL" id="MBU5439579.1"/>
    </source>
</evidence>
<keyword evidence="3" id="KW-1185">Reference proteome</keyword>
<dbReference type="InterPro" id="IPR000551">
    <property type="entry name" value="MerR-type_HTH_dom"/>
</dbReference>
<keyword evidence="2" id="KW-0238">DNA-binding</keyword>
<dbReference type="PROSITE" id="PS50937">
    <property type="entry name" value="HTH_MERR_2"/>
    <property type="match status" value="1"/>
</dbReference>
<name>A0ABS6E9Z2_9FIRM</name>
<reference evidence="2 3" key="1">
    <citation type="submission" date="2021-06" db="EMBL/GenBank/DDBJ databases">
        <authorList>
            <person name="Sun Q."/>
            <person name="Li D."/>
        </authorList>
    </citation>
    <scope>NUCLEOTIDE SEQUENCE [LARGE SCALE GENOMIC DNA]</scope>
    <source>
        <strain evidence="2 3">MSJ-40</strain>
    </source>
</reference>
<comment type="caution">
    <text evidence="2">The sequence shown here is derived from an EMBL/GenBank/DDBJ whole genome shotgun (WGS) entry which is preliminary data.</text>
</comment>
<dbReference type="Proteomes" id="UP000749471">
    <property type="component" value="Unassembled WGS sequence"/>
</dbReference>
<protein>
    <submittedName>
        <fullName evidence="2">MerR family DNA-binding transcriptional regulator</fullName>
    </submittedName>
</protein>
<sequence>MLLVTYLSPSQFSQRPPFLLNEKCLAVSPLFRASSSPPKIFLINDISQETGVPATTIRYWDKVGLISSQRCAKNNYRIFTSKHIQL</sequence>
<gene>
    <name evidence="2" type="ORF">KQI42_16310</name>
</gene>